<keyword evidence="2" id="KW-1185">Reference proteome</keyword>
<evidence type="ECO:0000313" key="1">
    <source>
        <dbReference type="EMBL" id="EGG29020.1"/>
    </source>
</evidence>
<gene>
    <name evidence="1" type="ORF">IMCC3088_2239</name>
</gene>
<organism evidence="1 2">
    <name type="scientific">Aequoribacter fuscus</name>
    <dbReference type="NCBI Taxonomy" id="2518989"/>
    <lineage>
        <taxon>Bacteria</taxon>
        <taxon>Pseudomonadati</taxon>
        <taxon>Pseudomonadota</taxon>
        <taxon>Gammaproteobacteria</taxon>
        <taxon>Cellvibrionales</taxon>
        <taxon>Halieaceae</taxon>
        <taxon>Aequoribacter</taxon>
    </lineage>
</organism>
<accession>F3L3P7</accession>
<comment type="caution">
    <text evidence="1">The sequence shown here is derived from an EMBL/GenBank/DDBJ whole genome shotgun (WGS) entry which is preliminary data.</text>
</comment>
<reference evidence="1 2" key="1">
    <citation type="journal article" date="2011" name="J. Bacteriol.">
        <title>Genome sequence of strain IMCC3088, a proteorhodopsin-containing marine bacterium belonging to the OM60/NOR5 clade.</title>
        <authorList>
            <person name="Jang Y."/>
            <person name="Oh H.M."/>
            <person name="Kang I."/>
            <person name="Lee K."/>
            <person name="Yang S.J."/>
            <person name="Cho J.C."/>
        </authorList>
    </citation>
    <scope>NUCLEOTIDE SEQUENCE [LARGE SCALE GENOMIC DNA]</scope>
    <source>
        <strain evidence="1 2">IMCC3088</strain>
    </source>
</reference>
<protein>
    <submittedName>
        <fullName evidence="1">Uncharacterized protein</fullName>
    </submittedName>
</protein>
<dbReference type="AlphaFoldDB" id="F3L3P7"/>
<dbReference type="Proteomes" id="UP000005615">
    <property type="component" value="Unassembled WGS sequence"/>
</dbReference>
<sequence>MKALRDFGGPEVRPSRKETLPVFNLIYKMVKADNDMAGLLFEKNDRHSKLIRYEQKAFNQLAKAIRFKK</sequence>
<dbReference type="EMBL" id="AEIG01000066">
    <property type="protein sequence ID" value="EGG29020.1"/>
    <property type="molecule type" value="Genomic_DNA"/>
</dbReference>
<evidence type="ECO:0000313" key="2">
    <source>
        <dbReference type="Proteomes" id="UP000005615"/>
    </source>
</evidence>
<name>F3L3P7_9GAMM</name>
<proteinExistence type="predicted"/>